<protein>
    <submittedName>
        <fullName evidence="1">Uncharacterized protein</fullName>
    </submittedName>
</protein>
<reference evidence="2" key="1">
    <citation type="journal article" date="2019" name="Int. J. Syst. Evol. Microbiol.">
        <title>The Global Catalogue of Microorganisms (GCM) 10K type strain sequencing project: providing services to taxonomists for standard genome sequencing and annotation.</title>
        <authorList>
            <consortium name="The Broad Institute Genomics Platform"/>
            <consortium name="The Broad Institute Genome Sequencing Center for Infectious Disease"/>
            <person name="Wu L."/>
            <person name="Ma J."/>
        </authorList>
    </citation>
    <scope>NUCLEOTIDE SEQUENCE [LARGE SCALE GENOMIC DNA]</scope>
    <source>
        <strain evidence="2">JCM 3053</strain>
    </source>
</reference>
<dbReference type="Proteomes" id="UP001501474">
    <property type="component" value="Unassembled WGS sequence"/>
</dbReference>
<evidence type="ECO:0000313" key="2">
    <source>
        <dbReference type="Proteomes" id="UP001501474"/>
    </source>
</evidence>
<dbReference type="EMBL" id="BAAART010000073">
    <property type="protein sequence ID" value="GAA2237641.1"/>
    <property type="molecule type" value="Genomic_DNA"/>
</dbReference>
<proteinExistence type="predicted"/>
<comment type="caution">
    <text evidence="1">The sequence shown here is derived from an EMBL/GenBank/DDBJ whole genome shotgun (WGS) entry which is preliminary data.</text>
</comment>
<name>A0ABP5QMT6_9ACTN</name>
<evidence type="ECO:0000313" key="1">
    <source>
        <dbReference type="EMBL" id="GAA2237641.1"/>
    </source>
</evidence>
<keyword evidence="2" id="KW-1185">Reference proteome</keyword>
<gene>
    <name evidence="1" type="ORF">GCM10010104_35700</name>
</gene>
<organism evidence="1 2">
    <name type="scientific">Streptomyces indiaensis</name>
    <dbReference type="NCBI Taxonomy" id="284033"/>
    <lineage>
        <taxon>Bacteria</taxon>
        <taxon>Bacillati</taxon>
        <taxon>Actinomycetota</taxon>
        <taxon>Actinomycetes</taxon>
        <taxon>Kitasatosporales</taxon>
        <taxon>Streptomycetaceae</taxon>
        <taxon>Streptomyces</taxon>
    </lineage>
</organism>
<accession>A0ABP5QMT6</accession>
<sequence>MPVNMPRRAPSRGPRTLRIALILGEVRTGETGNPTGTFSVHTALLSLTGSHCEAPLVARCCRVDGYGSTDVDGLRQWGR</sequence>